<dbReference type="RefSeq" id="XP_010470058.1">
    <property type="nucleotide sequence ID" value="XM_010471756.2"/>
</dbReference>
<evidence type="ECO:0000313" key="6">
    <source>
        <dbReference type="Proteomes" id="UP000694864"/>
    </source>
</evidence>
<evidence type="ECO:0000313" key="7">
    <source>
        <dbReference type="RefSeq" id="XP_010470058.1"/>
    </source>
</evidence>
<keyword evidence="2 3" id="KW-0813">Transport</keyword>
<dbReference type="InterPro" id="IPR046364">
    <property type="entry name" value="Exo70_C"/>
</dbReference>
<evidence type="ECO:0000256" key="3">
    <source>
        <dbReference type="RuleBase" id="RU365026"/>
    </source>
</evidence>
<evidence type="ECO:0000259" key="5">
    <source>
        <dbReference type="Pfam" id="PF03081"/>
    </source>
</evidence>
<protein>
    <recommendedName>
        <fullName evidence="3">Exocyst subunit Exo70 family protein</fullName>
    </recommendedName>
</protein>
<reference evidence="6" key="1">
    <citation type="journal article" date="2014" name="Nat. Commun.">
        <title>The emerging biofuel crop Camelina sativa retains a highly undifferentiated hexaploid genome structure.</title>
        <authorList>
            <person name="Kagale S."/>
            <person name="Koh C."/>
            <person name="Nixon J."/>
            <person name="Bollina V."/>
            <person name="Clarke W.E."/>
            <person name="Tuteja R."/>
            <person name="Spillane C."/>
            <person name="Robinson S.J."/>
            <person name="Links M.G."/>
            <person name="Clarke C."/>
            <person name="Higgins E.E."/>
            <person name="Huebert T."/>
            <person name="Sharpe A.G."/>
            <person name="Parkin I.A."/>
        </authorList>
    </citation>
    <scope>NUCLEOTIDE SEQUENCE [LARGE SCALE GENOMIC DNA]</scope>
    <source>
        <strain evidence="6">cv. DH55</strain>
    </source>
</reference>
<proteinExistence type="inferred from homology"/>
<dbReference type="PANTHER" id="PTHR12542">
    <property type="entry name" value="EXOCYST COMPLEX PROTEIN EXO70"/>
    <property type="match status" value="1"/>
</dbReference>
<dbReference type="Pfam" id="PF20669">
    <property type="entry name" value="Exo70_N"/>
    <property type="match status" value="1"/>
</dbReference>
<evidence type="ECO:0000256" key="4">
    <source>
        <dbReference type="SAM" id="MobiDB-lite"/>
    </source>
</evidence>
<name>A0ABM0WET5_CAMSA</name>
<dbReference type="PANTHER" id="PTHR12542:SF17">
    <property type="entry name" value="EXOCYST SUBUNIT EXO70 FAMILY PROTEIN"/>
    <property type="match status" value="1"/>
</dbReference>
<dbReference type="InterPro" id="IPR004140">
    <property type="entry name" value="Exo70"/>
</dbReference>
<feature type="compositionally biased region" description="Low complexity" evidence="4">
    <location>
        <begin position="1"/>
        <end position="17"/>
    </location>
</feature>
<dbReference type="Proteomes" id="UP000694864">
    <property type="component" value="Chromosome 16"/>
</dbReference>
<feature type="region of interest" description="Disordered" evidence="4">
    <location>
        <begin position="1"/>
        <end position="31"/>
    </location>
</feature>
<evidence type="ECO:0000256" key="1">
    <source>
        <dbReference type="ARBA" id="ARBA00006756"/>
    </source>
</evidence>
<dbReference type="GeneID" id="104750028"/>
<dbReference type="InterPro" id="IPR016159">
    <property type="entry name" value="Cullin_repeat-like_dom_sf"/>
</dbReference>
<sequence>MVLFALSATTSSSSSSSKLKKQHPHQSLSESLMEHSIQDAEAIINRWISPQVLLTSSSYCSISSLFSSKKNREEAKRFIDAVHTLHSGMMRLISVNPTSTKLIQAENLMRISMTHLSKEFYRILKSNRRYLDPESVSNRSSSRAPESDSKTMGDLKMISDCMTSSGYAQECFKTYIKIRKSIIVDALNQLGFENLTLYQIQRLEWEVLEKKIRKWIRITTRAVNTLFYGERILSDHVFSSSSSSIRESSFAEITLQTGLALFSLPEKMAKCNKKSPEKIFLTLDVYETVTELLPKIDELFSSDSTSLLKSQVDLSLSNLRDGVVSMIDGFESWISKESSRYLISGGGIHQLTRYVMSFIVFLADYSELLPDIIVTKSLPSPGEEESSGDSDPVKSRIAWLILFLLCKIDAKSRLYNDVALSYLFLINNLNYVLVKVRSSNLKVVLSEDWVEKHEAKVKKYVAKFEEIVWGETMASLNSDDDGFEVTAEERIKRFSDGFEVAYKRQTGWVVPDSKLRDEIKRSVGMMIIPRYSGFCERNRVGLWENVGFDPEDIGNYLSDLYFGSHGSGSVSSIHSSGSY</sequence>
<organism evidence="6 7">
    <name type="scientific">Camelina sativa</name>
    <name type="common">False flax</name>
    <name type="synonym">Myagrum sativum</name>
    <dbReference type="NCBI Taxonomy" id="90675"/>
    <lineage>
        <taxon>Eukaryota</taxon>
        <taxon>Viridiplantae</taxon>
        <taxon>Streptophyta</taxon>
        <taxon>Embryophyta</taxon>
        <taxon>Tracheophyta</taxon>
        <taxon>Spermatophyta</taxon>
        <taxon>Magnoliopsida</taxon>
        <taxon>eudicotyledons</taxon>
        <taxon>Gunneridae</taxon>
        <taxon>Pentapetalae</taxon>
        <taxon>rosids</taxon>
        <taxon>malvids</taxon>
        <taxon>Brassicales</taxon>
        <taxon>Brassicaceae</taxon>
        <taxon>Camelineae</taxon>
        <taxon>Camelina</taxon>
    </lineage>
</organism>
<dbReference type="Gene3D" id="1.20.1280.170">
    <property type="entry name" value="Exocyst complex component Exo70"/>
    <property type="match status" value="1"/>
</dbReference>
<gene>
    <name evidence="7" type="primary">LOC104750028</name>
</gene>
<feature type="domain" description="Exocyst complex subunit Exo70 C-terminal" evidence="5">
    <location>
        <begin position="214"/>
        <end position="559"/>
    </location>
</feature>
<reference evidence="7" key="2">
    <citation type="submission" date="2025-08" db="UniProtKB">
        <authorList>
            <consortium name="RefSeq"/>
        </authorList>
    </citation>
    <scope>IDENTIFICATION</scope>
    <source>
        <tissue evidence="7">Leaf</tissue>
    </source>
</reference>
<comment type="function">
    <text evidence="3">Component of the exocyst complex.</text>
</comment>
<keyword evidence="3" id="KW-0653">Protein transport</keyword>
<keyword evidence="6" id="KW-1185">Reference proteome</keyword>
<comment type="similarity">
    <text evidence="1 3">Belongs to the EXO70 family.</text>
</comment>
<keyword evidence="3" id="KW-0268">Exocytosis</keyword>
<accession>A0ABM0WET5</accession>
<dbReference type="SUPFAM" id="SSF74788">
    <property type="entry name" value="Cullin repeat-like"/>
    <property type="match status" value="1"/>
</dbReference>
<evidence type="ECO:0000256" key="2">
    <source>
        <dbReference type="ARBA" id="ARBA00022448"/>
    </source>
</evidence>
<dbReference type="Pfam" id="PF03081">
    <property type="entry name" value="Exo70_C"/>
    <property type="match status" value="1"/>
</dbReference>